<gene>
    <name evidence="1" type="ORF">LOAG_09973</name>
</gene>
<dbReference type="CTD" id="9947413"/>
<evidence type="ECO:0000313" key="1">
    <source>
        <dbReference type="EMBL" id="EFO18523.1"/>
    </source>
</evidence>
<dbReference type="KEGG" id="loa:LOAG_09973"/>
<name>A0A1S0TQQ2_LOALO</name>
<dbReference type="OrthoDB" id="5821699at2759"/>
<proteinExistence type="predicted"/>
<protein>
    <submittedName>
        <fullName evidence="1">Uncharacterized protein</fullName>
    </submittedName>
</protein>
<reference evidence="1" key="1">
    <citation type="submission" date="2012-04" db="EMBL/GenBank/DDBJ databases">
        <title>The Genome Sequence of Loa loa.</title>
        <authorList>
            <consortium name="The Broad Institute Genome Sequencing Platform"/>
            <consortium name="Broad Institute Genome Sequencing Center for Infectious Disease"/>
            <person name="Nutman T.B."/>
            <person name="Fink D.L."/>
            <person name="Russ C."/>
            <person name="Young S."/>
            <person name="Zeng Q."/>
            <person name="Gargeya S."/>
            <person name="Alvarado L."/>
            <person name="Berlin A."/>
            <person name="Chapman S.B."/>
            <person name="Chen Z."/>
            <person name="Freedman E."/>
            <person name="Gellesch M."/>
            <person name="Goldberg J."/>
            <person name="Griggs A."/>
            <person name="Gujja S."/>
            <person name="Heilman E.R."/>
            <person name="Heiman D."/>
            <person name="Howarth C."/>
            <person name="Mehta T."/>
            <person name="Neiman D."/>
            <person name="Pearson M."/>
            <person name="Roberts A."/>
            <person name="Saif S."/>
            <person name="Shea T."/>
            <person name="Shenoy N."/>
            <person name="Sisk P."/>
            <person name="Stolte C."/>
            <person name="Sykes S."/>
            <person name="White J."/>
            <person name="Yandava C."/>
            <person name="Haas B."/>
            <person name="Henn M.R."/>
            <person name="Nusbaum C."/>
            <person name="Birren B."/>
        </authorList>
    </citation>
    <scope>NUCLEOTIDE SEQUENCE [LARGE SCALE GENOMIC DNA]</scope>
</reference>
<accession>A0A1S0TQQ2</accession>
<organism evidence="1">
    <name type="scientific">Loa loa</name>
    <name type="common">Eye worm</name>
    <name type="synonym">Filaria loa</name>
    <dbReference type="NCBI Taxonomy" id="7209"/>
    <lineage>
        <taxon>Eukaryota</taxon>
        <taxon>Metazoa</taxon>
        <taxon>Ecdysozoa</taxon>
        <taxon>Nematoda</taxon>
        <taxon>Chromadorea</taxon>
        <taxon>Rhabditida</taxon>
        <taxon>Spirurina</taxon>
        <taxon>Spiruromorpha</taxon>
        <taxon>Filarioidea</taxon>
        <taxon>Onchocercidae</taxon>
        <taxon>Loa</taxon>
    </lineage>
</organism>
<dbReference type="InParanoid" id="A0A1S0TQQ2"/>
<dbReference type="RefSeq" id="XP_003145548.1">
    <property type="nucleotide sequence ID" value="XM_003145500.1"/>
</dbReference>
<dbReference type="OMA" id="CPPLRQM"/>
<sequence length="356" mass="40404">MITTDEMMNAKSERPNCSDDIIRNAQLNAAEALRKQQLEVERVDKVLSLLKEMKSNESEQDLLLDETYEFRGLREVREELNQYTALVQHVMSLAKRHRSNYSNHEYVADNVVEKARDDCDIRNEFDYHNPTTSTATSRNLINPRMSHLAITPTTTVHVSPGSADTVPKCNCDNPLHIRPKEVLVDARRIVQNQRIYSASEPGSLMQLVQPTVTANQKPHPFLSQAGSNSHSLHAAMQNVLGSLKRTLPGFHPTASAILKSDVVDFISAFAAALRRYDDRIRSQIKLLLEKYDSSISNTKRSELVCEIDHLHKISRSATIKREQLLDIIRGPYYQAMNCPLLRQMKILHSTFSSNLS</sequence>
<dbReference type="AlphaFoldDB" id="A0A1S0TQQ2"/>
<dbReference type="EMBL" id="JH712256">
    <property type="protein sequence ID" value="EFO18523.1"/>
    <property type="molecule type" value="Genomic_DNA"/>
</dbReference>
<dbReference type="GeneID" id="9947413"/>